<dbReference type="STRING" id="498211.CJA_1593"/>
<proteinExistence type="predicted"/>
<organism evidence="1 2">
    <name type="scientific">Cellvibrio japonicus (strain Ueda107)</name>
    <name type="common">Pseudomonas fluorescens subsp. cellulosa</name>
    <dbReference type="NCBI Taxonomy" id="498211"/>
    <lineage>
        <taxon>Bacteria</taxon>
        <taxon>Pseudomonadati</taxon>
        <taxon>Pseudomonadota</taxon>
        <taxon>Gammaproteobacteria</taxon>
        <taxon>Cellvibrionales</taxon>
        <taxon>Cellvibrionaceae</taxon>
        <taxon>Cellvibrio</taxon>
    </lineage>
</organism>
<dbReference type="Proteomes" id="UP000001036">
    <property type="component" value="Chromosome"/>
</dbReference>
<keyword evidence="2" id="KW-1185">Reference proteome</keyword>
<accession>B3PE83</accession>
<evidence type="ECO:0000313" key="2">
    <source>
        <dbReference type="Proteomes" id="UP000001036"/>
    </source>
</evidence>
<protein>
    <submittedName>
        <fullName evidence="1">Uncharacterized protein</fullName>
    </submittedName>
</protein>
<dbReference type="AlphaFoldDB" id="B3PE83"/>
<dbReference type="eggNOG" id="ENOG503287D">
    <property type="taxonomic scope" value="Bacteria"/>
</dbReference>
<gene>
    <name evidence="1" type="ordered locus">CJA_1593</name>
</gene>
<evidence type="ECO:0000313" key="1">
    <source>
        <dbReference type="EMBL" id="ACE85497.1"/>
    </source>
</evidence>
<dbReference type="HOGENOM" id="CLU_437892_0_0_6"/>
<sequence length="624" mass="68397">MPAWMLLGSNGGIIETNGVPAATDQSAFRFHTLSANFGDNKLDQCIPLDAGKDLSISFQVRTNVSPVSNDLRLRLNPHFYADMATCEKDLQSDVTTHRLTTGPLHNADRDVRLGSVSGIAANQWKTITAATHGTTGALTQSAGDIPAGTQAMRFSLRGRDDSASASRYIWVDDIRVTQTGSSTNLIRNGNFDHIDVNHSAYLVGSSGWRLDRDGDTSLRAGAGALPFARSGSNAFYFHHLTGNFGSSSLDQCVPVTGTSDLRPSVTAMSHSPHDQLGIRLNVDFYTSSNCGSGINNGLQVREDFALNNLPGEWRHLVTSQVRTAASLSSIQSAKISVRARDRSNNANTGPDGFQRTLYVDSLNLDATLSCAAPAEVGMYEVKAFLNPTVVLNGSQKLISNVRNEFDTGSSVRKFMVHFLDTDNLDLFDTGWSIRTRKREDQSTYRLQYKKRYSVGAGTLSSTLQTAYNQGIDACHGNEVEVDWGYNNRTLSFQRNNDLTLSFSGLNLPNLADTQTIATNNAIPLLVNWSAPNWGLDQIDDARLYGNVYFERYTGDFDGLELNIEIWHILNTAGTGYEYLVEASFKTANALTAAKKRADLFALLDNKGWLLTDSALKTETIMERY</sequence>
<dbReference type="EMBL" id="CP000934">
    <property type="protein sequence ID" value="ACE85497.1"/>
    <property type="molecule type" value="Genomic_DNA"/>
</dbReference>
<reference evidence="1 2" key="1">
    <citation type="journal article" date="2008" name="J. Bacteriol.">
        <title>Insights into plant cell wall degradation from the genome sequence of the soil bacterium Cellvibrio japonicus.</title>
        <authorList>
            <person name="Deboy R.T."/>
            <person name="Mongodin E.F."/>
            <person name="Fouts D.E."/>
            <person name="Tailford L.E."/>
            <person name="Khouri H."/>
            <person name="Emerson J.B."/>
            <person name="Mohamoud Y."/>
            <person name="Watkins K."/>
            <person name="Henrissat B."/>
            <person name="Gilbert H.J."/>
            <person name="Nelson K.E."/>
        </authorList>
    </citation>
    <scope>NUCLEOTIDE SEQUENCE [LARGE SCALE GENOMIC DNA]</scope>
    <source>
        <strain evidence="1 2">Ueda107</strain>
    </source>
</reference>
<dbReference type="Gene3D" id="2.60.120.260">
    <property type="entry name" value="Galactose-binding domain-like"/>
    <property type="match status" value="1"/>
</dbReference>
<name>B3PE83_CELJU</name>
<dbReference type="KEGG" id="cja:CJA_1593"/>